<dbReference type="PANTHER" id="PTHR30137:SF8">
    <property type="entry name" value="BLR5498 PROTEIN"/>
    <property type="match status" value="1"/>
</dbReference>
<protein>
    <submittedName>
        <fullName evidence="4">Monooxygenase</fullName>
    </submittedName>
</protein>
<dbReference type="Gene3D" id="3.20.20.30">
    <property type="entry name" value="Luciferase-like domain"/>
    <property type="match status" value="1"/>
</dbReference>
<dbReference type="GO" id="GO:0016705">
    <property type="term" value="F:oxidoreductase activity, acting on paired donors, with incorporation or reduction of molecular oxygen"/>
    <property type="evidence" value="ECO:0007669"/>
    <property type="project" value="InterPro"/>
</dbReference>
<dbReference type="Pfam" id="PF00296">
    <property type="entry name" value="Bac_luciferase"/>
    <property type="match status" value="1"/>
</dbReference>
<dbReference type="GO" id="GO:0004497">
    <property type="term" value="F:monooxygenase activity"/>
    <property type="evidence" value="ECO:0007669"/>
    <property type="project" value="UniProtKB-KW"/>
</dbReference>
<dbReference type="InterPro" id="IPR050766">
    <property type="entry name" value="Bact_Lucif_Oxidored"/>
</dbReference>
<feature type="domain" description="Luciferase-like" evidence="3">
    <location>
        <begin position="35"/>
        <end position="297"/>
    </location>
</feature>
<dbReference type="Proteomes" id="UP000006455">
    <property type="component" value="Unassembled WGS sequence"/>
</dbReference>
<evidence type="ECO:0000256" key="2">
    <source>
        <dbReference type="ARBA" id="ARBA00023033"/>
    </source>
</evidence>
<gene>
    <name evidence="4" type="ORF">MCOL_V204950</name>
</gene>
<dbReference type="eggNOG" id="COG2141">
    <property type="taxonomic scope" value="Bacteria"/>
</dbReference>
<sequence>MKDGGGAAQHGWAGVDIGLAFDLRNPARWYRNPSRQYGFTIEVCQEAERLGASSVWFSEHHLFDDDYISNPLTLAAAVAARTRRIRIGTSIVIAPLHHPVEIAEQSAAVDLISDGRLDLGIGAGYRVPEFELFGVSLADRYRRTDETARRLRELWDSGGVRPRPVQDRVPIWMGYLAARGARRAGLLGEHLLSADAALWPAYLAGLTEAGHSASTGVMAGGFPAWATEDPERDWPLVSEHLADRLNSYGRHTVEGTGRATPDPIDPQSVRNANADGTASIAYGTPEFVAQRIREYTAGAPVRTVILWATIAGLDEATILRNVETICGRLAPLLSASSPDGDLPRARV</sequence>
<dbReference type="PANTHER" id="PTHR30137">
    <property type="entry name" value="LUCIFERASE-LIKE MONOOXYGENASE"/>
    <property type="match status" value="1"/>
</dbReference>
<evidence type="ECO:0000313" key="5">
    <source>
        <dbReference type="Proteomes" id="UP000006455"/>
    </source>
</evidence>
<comment type="caution">
    <text evidence="4">The sequence shown here is derived from an EMBL/GenBank/DDBJ whole genome shotgun (WGS) entry which is preliminary data.</text>
</comment>
<keyword evidence="1" id="KW-0560">Oxidoreductase</keyword>
<name>J5EJA6_9MYCO</name>
<accession>J5EJA6</accession>
<evidence type="ECO:0000313" key="4">
    <source>
        <dbReference type="EMBL" id="EJO89509.1"/>
    </source>
</evidence>
<dbReference type="GO" id="GO:0005829">
    <property type="term" value="C:cytosol"/>
    <property type="evidence" value="ECO:0007669"/>
    <property type="project" value="TreeGrafter"/>
</dbReference>
<keyword evidence="2 4" id="KW-0503">Monooxygenase</keyword>
<dbReference type="SUPFAM" id="SSF51679">
    <property type="entry name" value="Bacterial luciferase-like"/>
    <property type="match status" value="1"/>
</dbReference>
<reference evidence="4 5" key="1">
    <citation type="journal article" date="2011" name="J. Bacteriol.">
        <title>Genome sequence of the Mycobacterium colombiense type strain, CECT 3035.</title>
        <authorList>
            <person name="Gonzalez-Perez M."/>
            <person name="Murcia M.I."/>
            <person name="Landsman D."/>
            <person name="Jordan I.K."/>
            <person name="Marino-Ramirez L."/>
        </authorList>
    </citation>
    <scope>NUCLEOTIDE SEQUENCE [LARGE SCALE GENOMIC DNA]</scope>
    <source>
        <strain evidence="4 5">CECT 3035</strain>
    </source>
</reference>
<dbReference type="InterPro" id="IPR036661">
    <property type="entry name" value="Luciferase-like_sf"/>
</dbReference>
<dbReference type="AlphaFoldDB" id="J5EJA6"/>
<dbReference type="STRING" id="1041522.GCA_002105755_02091"/>
<dbReference type="EMBL" id="AFVW02000002">
    <property type="protein sequence ID" value="EJO89509.1"/>
    <property type="molecule type" value="Genomic_DNA"/>
</dbReference>
<dbReference type="InterPro" id="IPR011251">
    <property type="entry name" value="Luciferase-like_dom"/>
</dbReference>
<organism evidence="4 5">
    <name type="scientific">Mycobacterium colombiense CECT 3035</name>
    <dbReference type="NCBI Taxonomy" id="1041522"/>
    <lineage>
        <taxon>Bacteria</taxon>
        <taxon>Bacillati</taxon>
        <taxon>Actinomycetota</taxon>
        <taxon>Actinomycetes</taxon>
        <taxon>Mycobacteriales</taxon>
        <taxon>Mycobacteriaceae</taxon>
        <taxon>Mycobacterium</taxon>
        <taxon>Mycobacterium avium complex (MAC)</taxon>
    </lineage>
</organism>
<proteinExistence type="predicted"/>
<evidence type="ECO:0000256" key="1">
    <source>
        <dbReference type="ARBA" id="ARBA00023002"/>
    </source>
</evidence>
<evidence type="ECO:0000259" key="3">
    <source>
        <dbReference type="Pfam" id="PF00296"/>
    </source>
</evidence>